<evidence type="ECO:0000256" key="1">
    <source>
        <dbReference type="ARBA" id="ARBA00004477"/>
    </source>
</evidence>
<dbReference type="GeneID" id="54422384"/>
<evidence type="ECO:0000256" key="5">
    <source>
        <dbReference type="ARBA" id="ARBA00022989"/>
    </source>
</evidence>
<keyword evidence="4 7" id="KW-0256">Endoplasmic reticulum</keyword>
<dbReference type="AlphaFoldDB" id="A0A6G1G5I1"/>
<feature type="transmembrane region" description="Helical" evidence="7">
    <location>
        <begin position="33"/>
        <end position="56"/>
    </location>
</feature>
<keyword evidence="5 7" id="KW-1133">Transmembrane helix</keyword>
<dbReference type="Pfam" id="PF04511">
    <property type="entry name" value="DER1"/>
    <property type="match status" value="1"/>
</dbReference>
<evidence type="ECO:0000256" key="3">
    <source>
        <dbReference type="ARBA" id="ARBA00022692"/>
    </source>
</evidence>
<evidence type="ECO:0000313" key="11">
    <source>
        <dbReference type="RefSeq" id="XP_033534893.1"/>
    </source>
</evidence>
<feature type="transmembrane region" description="Helical" evidence="7">
    <location>
        <begin position="111"/>
        <end position="144"/>
    </location>
</feature>
<dbReference type="EMBL" id="ML975155">
    <property type="protein sequence ID" value="KAF1813262.1"/>
    <property type="molecule type" value="Genomic_DNA"/>
</dbReference>
<keyword evidence="6 7" id="KW-0472">Membrane</keyword>
<dbReference type="Proteomes" id="UP000504638">
    <property type="component" value="Unplaced"/>
</dbReference>
<feature type="transmembrane region" description="Helical" evidence="7">
    <location>
        <begin position="156"/>
        <end position="178"/>
    </location>
</feature>
<gene>
    <name evidence="9 11" type="ORF">P152DRAFT_481371</name>
</gene>
<proteinExistence type="inferred from homology"/>
<comment type="function">
    <text evidence="7">May be involved in the degradation of misfolded endoplasmic reticulum (ER) luminal proteins.</text>
</comment>
<accession>A0A6G1G5I1</accession>
<dbReference type="InterPro" id="IPR035952">
    <property type="entry name" value="Rhomboid-like_sf"/>
</dbReference>
<dbReference type="RefSeq" id="XP_033534893.1">
    <property type="nucleotide sequence ID" value="XM_033681814.1"/>
</dbReference>
<dbReference type="GO" id="GO:0006950">
    <property type="term" value="P:response to stress"/>
    <property type="evidence" value="ECO:0007669"/>
    <property type="project" value="UniProtKB-ARBA"/>
</dbReference>
<feature type="region of interest" description="Disordered" evidence="8">
    <location>
        <begin position="228"/>
        <end position="271"/>
    </location>
</feature>
<reference evidence="11" key="3">
    <citation type="submission" date="2025-04" db="UniProtKB">
        <authorList>
            <consortium name="RefSeq"/>
        </authorList>
    </citation>
    <scope>IDENTIFICATION</scope>
    <source>
        <strain evidence="11">CBS 781.70</strain>
    </source>
</reference>
<evidence type="ECO:0000256" key="6">
    <source>
        <dbReference type="ARBA" id="ARBA00023136"/>
    </source>
</evidence>
<organism evidence="9">
    <name type="scientific">Eremomyces bilateralis CBS 781.70</name>
    <dbReference type="NCBI Taxonomy" id="1392243"/>
    <lineage>
        <taxon>Eukaryota</taxon>
        <taxon>Fungi</taxon>
        <taxon>Dikarya</taxon>
        <taxon>Ascomycota</taxon>
        <taxon>Pezizomycotina</taxon>
        <taxon>Dothideomycetes</taxon>
        <taxon>Dothideomycetes incertae sedis</taxon>
        <taxon>Eremomycetales</taxon>
        <taxon>Eremomycetaceae</taxon>
        <taxon>Eremomyces</taxon>
    </lineage>
</organism>
<comment type="subcellular location">
    <subcellularLocation>
        <location evidence="1 7">Endoplasmic reticulum membrane</location>
        <topology evidence="1 7">Multi-pass membrane protein</topology>
    </subcellularLocation>
</comment>
<dbReference type="GO" id="GO:0005789">
    <property type="term" value="C:endoplasmic reticulum membrane"/>
    <property type="evidence" value="ECO:0007669"/>
    <property type="project" value="UniProtKB-SubCell"/>
</dbReference>
<evidence type="ECO:0000256" key="7">
    <source>
        <dbReference type="RuleBase" id="RU363059"/>
    </source>
</evidence>
<evidence type="ECO:0000313" key="10">
    <source>
        <dbReference type="Proteomes" id="UP000504638"/>
    </source>
</evidence>
<protein>
    <recommendedName>
        <fullName evidence="7">Derlin</fullName>
    </recommendedName>
</protein>
<dbReference type="SUPFAM" id="SSF144091">
    <property type="entry name" value="Rhomboid-like"/>
    <property type="match status" value="1"/>
</dbReference>
<feature type="transmembrane region" description="Helical" evidence="7">
    <location>
        <begin position="68"/>
        <end position="91"/>
    </location>
</feature>
<keyword evidence="3 7" id="KW-0812">Transmembrane</keyword>
<sequence length="271" mass="30856">MADFFAGGIGGGEGIGGFPLEQWFFETPVCTRWWTTATVITSVLVQCHVLTPFQLFYSYRAVFHKSQYWRLISTFLYVGPINLDLLFHIFFLQRYCRFLEESSGRSAAHFAWLMAYASITLLCIAPFFSIAFLGSALSSTLVYIWSRRNPDSLLSFLGLIVFRAPFLPWVLIAFGVIFSNTVPKDEVCGIAVGHVWYYFNDIYPRLHNDHRPLDPPQWWVRLFEGDPQEHGEEPTLDDLVPEANVDAATANQGDGNLRRRNPGEEEVPTDA</sequence>
<evidence type="ECO:0000256" key="4">
    <source>
        <dbReference type="ARBA" id="ARBA00022824"/>
    </source>
</evidence>
<evidence type="ECO:0000256" key="2">
    <source>
        <dbReference type="ARBA" id="ARBA00008917"/>
    </source>
</evidence>
<name>A0A6G1G5I1_9PEZI</name>
<evidence type="ECO:0000313" key="9">
    <source>
        <dbReference type="EMBL" id="KAF1813262.1"/>
    </source>
</evidence>
<evidence type="ECO:0000256" key="8">
    <source>
        <dbReference type="SAM" id="MobiDB-lite"/>
    </source>
</evidence>
<dbReference type="PANTHER" id="PTHR11009">
    <property type="entry name" value="DER1-LIKE PROTEIN, DERLIN"/>
    <property type="match status" value="1"/>
</dbReference>
<keyword evidence="10" id="KW-1185">Reference proteome</keyword>
<reference evidence="11" key="2">
    <citation type="submission" date="2020-04" db="EMBL/GenBank/DDBJ databases">
        <authorList>
            <consortium name="NCBI Genome Project"/>
        </authorList>
    </citation>
    <scope>NUCLEOTIDE SEQUENCE</scope>
    <source>
        <strain evidence="11">CBS 781.70</strain>
    </source>
</reference>
<dbReference type="InterPro" id="IPR007599">
    <property type="entry name" value="DER1"/>
</dbReference>
<dbReference type="OrthoDB" id="1716531at2759"/>
<comment type="similarity">
    <text evidence="2 7">Belongs to the derlin family.</text>
</comment>
<reference evidence="9 11" key="1">
    <citation type="submission" date="2020-01" db="EMBL/GenBank/DDBJ databases">
        <authorList>
            <consortium name="DOE Joint Genome Institute"/>
            <person name="Haridas S."/>
            <person name="Albert R."/>
            <person name="Binder M."/>
            <person name="Bloem J."/>
            <person name="Labutti K."/>
            <person name="Salamov A."/>
            <person name="Andreopoulos B."/>
            <person name="Baker S.E."/>
            <person name="Barry K."/>
            <person name="Bills G."/>
            <person name="Bluhm B.H."/>
            <person name="Cannon C."/>
            <person name="Castanera R."/>
            <person name="Culley D.E."/>
            <person name="Daum C."/>
            <person name="Ezra D."/>
            <person name="Gonzalez J.B."/>
            <person name="Henrissat B."/>
            <person name="Kuo A."/>
            <person name="Liang C."/>
            <person name="Lipzen A."/>
            <person name="Lutzoni F."/>
            <person name="Magnuson J."/>
            <person name="Mondo S."/>
            <person name="Nolan M."/>
            <person name="Ohm R."/>
            <person name="Pangilinan J."/>
            <person name="Park H.-J."/>
            <person name="Ramirez L."/>
            <person name="Alfaro M."/>
            <person name="Sun H."/>
            <person name="Tritt A."/>
            <person name="Yoshinaga Y."/>
            <person name="Zwiers L.-H."/>
            <person name="Turgeon B.G."/>
            <person name="Goodwin S.B."/>
            <person name="Spatafora J.W."/>
            <person name="Crous P.W."/>
            <person name="Grigoriev I.V."/>
        </authorList>
    </citation>
    <scope>NUCLEOTIDE SEQUENCE</scope>
    <source>
        <strain evidence="9 11">CBS 781.70</strain>
    </source>
</reference>